<feature type="region of interest" description="Disordered" evidence="1">
    <location>
        <begin position="37"/>
        <end position="70"/>
    </location>
</feature>
<dbReference type="SUPFAM" id="SSF56935">
    <property type="entry name" value="Porins"/>
    <property type="match status" value="1"/>
</dbReference>
<gene>
    <name evidence="3" type="ORF">V474_10790</name>
</gene>
<keyword evidence="4" id="KW-1185">Reference proteome</keyword>
<reference evidence="3 4" key="1">
    <citation type="journal article" date="2015" name="G3 (Bethesda)">
        <title>Insights into Ongoing Evolution of the Hexachlorocyclohexane Catabolic Pathway from Comparative Genomics of Ten Sphingomonadaceae Strains.</title>
        <authorList>
            <person name="Pearce S.L."/>
            <person name="Oakeshott J.G."/>
            <person name="Pandey G."/>
        </authorList>
    </citation>
    <scope>NUCLEOTIDE SEQUENCE [LARGE SCALE GENOMIC DNA]</scope>
    <source>
        <strain evidence="3 4">LL02</strain>
    </source>
</reference>
<dbReference type="AlphaFoldDB" id="A0A0J8AZV3"/>
<dbReference type="PATRIC" id="fig|1114963.3.peg.1063"/>
<feature type="signal peptide" evidence="2">
    <location>
        <begin position="1"/>
        <end position="29"/>
    </location>
</feature>
<feature type="chain" id="PRO_5005294440" description="Preprotein translocase subunit YajC" evidence="2">
    <location>
        <begin position="30"/>
        <end position="579"/>
    </location>
</feature>
<evidence type="ECO:0000313" key="4">
    <source>
        <dbReference type="Proteomes" id="UP000052268"/>
    </source>
</evidence>
<dbReference type="OrthoDB" id="7416805at2"/>
<evidence type="ECO:0008006" key="5">
    <source>
        <dbReference type="Google" id="ProtNLM"/>
    </source>
</evidence>
<proteinExistence type="predicted"/>
<name>A0A0J8AZV3_9SPHN</name>
<evidence type="ECO:0000256" key="1">
    <source>
        <dbReference type="SAM" id="MobiDB-lite"/>
    </source>
</evidence>
<feature type="compositionally biased region" description="Gly residues" evidence="1">
    <location>
        <begin position="37"/>
        <end position="47"/>
    </location>
</feature>
<accession>A0A0J8AZV3</accession>
<evidence type="ECO:0000313" key="3">
    <source>
        <dbReference type="EMBL" id="KMS59675.1"/>
    </source>
</evidence>
<dbReference type="EMBL" id="JACU01000002">
    <property type="protein sequence ID" value="KMS59675.1"/>
    <property type="molecule type" value="Genomic_DNA"/>
</dbReference>
<dbReference type="Proteomes" id="UP000052268">
    <property type="component" value="Unassembled WGS sequence"/>
</dbReference>
<dbReference type="RefSeq" id="WP_059150791.1">
    <property type="nucleotide sequence ID" value="NZ_KQ130452.1"/>
</dbReference>
<protein>
    <recommendedName>
        <fullName evidence="5">Preprotein translocase subunit YajC</fullName>
    </recommendedName>
</protein>
<evidence type="ECO:0000256" key="2">
    <source>
        <dbReference type="SAM" id="SignalP"/>
    </source>
</evidence>
<organism evidence="3 4">
    <name type="scientific">Novosphingobium barchaimii LL02</name>
    <dbReference type="NCBI Taxonomy" id="1114963"/>
    <lineage>
        <taxon>Bacteria</taxon>
        <taxon>Pseudomonadati</taxon>
        <taxon>Pseudomonadota</taxon>
        <taxon>Alphaproteobacteria</taxon>
        <taxon>Sphingomonadales</taxon>
        <taxon>Sphingomonadaceae</taxon>
        <taxon>Novosphingobium</taxon>
    </lineage>
</organism>
<keyword evidence="2" id="KW-0732">Signal</keyword>
<sequence length="579" mass="60364">MKASMRRKDAGLVSLAAIAALAMPVAGQAQSTGYDGAGAGMGSGGQGASDVSSGKSSRSDRRGGRGGGKRVDIVPYIEVDQIVTAELSPGSDVMTYTQAAVGVDAAISGRNNGASVSLRYERQFGWGKRARDGDAISGIARGYTTIVPGVTLEAGGLATQANVGNGGSALVGSGVNDKYKTSIYSVYAGPSVTTRAGDLDVSANYRAGFTKVEQSDGFRANSGTGAADVFDKSVTQMADVQAGFAPGTVLPVGVGAAGTFYQEDMSNLDQRARDMQARALVTVPVSRTVQVVGAIGYEDVEISSRDAVRDEDGIPVVGSDGRYVTDKSGPRELAYDVSGLIWDVAVMWRPSRRTSLSAHVGRRYGSTSFGGTLAYAPNDRTQLSVSVYDNVGGFGGQLNRAIDQLPDDFEVVRDPITGELRGCVASLDGSNCFSGALGSVRSAFFRARGVSASYSMKVGRLNAGLGLGYDRRNFFAARDTVLASAAGVVDENYWLAAFLGGELGRDAGWSTNIYANWISSNDPLTGDVNGYGASASYYRMFTPRLRGTLAVGIDGATRDAPAIDDFWTASALAGLRYSF</sequence>
<comment type="caution">
    <text evidence="3">The sequence shown here is derived from an EMBL/GenBank/DDBJ whole genome shotgun (WGS) entry which is preliminary data.</text>
</comment>